<dbReference type="GO" id="GO:0005524">
    <property type="term" value="F:ATP binding"/>
    <property type="evidence" value="ECO:0007669"/>
    <property type="project" value="UniProtKB-KW"/>
</dbReference>
<evidence type="ECO:0000256" key="2">
    <source>
        <dbReference type="ARBA" id="ARBA00004429"/>
    </source>
</evidence>
<comment type="subcellular location">
    <subcellularLocation>
        <location evidence="2">Cell inner membrane</location>
        <topology evidence="2">Multi-pass membrane protein</topology>
    </subcellularLocation>
</comment>
<organism evidence="18 19">
    <name type="scientific">Vibrio ezurae NBRC 102218</name>
    <dbReference type="NCBI Taxonomy" id="1219080"/>
    <lineage>
        <taxon>Bacteria</taxon>
        <taxon>Pseudomonadati</taxon>
        <taxon>Pseudomonadota</taxon>
        <taxon>Gammaproteobacteria</taxon>
        <taxon>Vibrionales</taxon>
        <taxon>Vibrionaceae</taxon>
        <taxon>Vibrio</taxon>
    </lineage>
</organism>
<evidence type="ECO:0000256" key="15">
    <source>
        <dbReference type="SAM" id="Phobius"/>
    </source>
</evidence>
<keyword evidence="19" id="KW-1185">Reference proteome</keyword>
<dbReference type="AlphaFoldDB" id="U3CH41"/>
<dbReference type="RefSeq" id="WP_021714237.1">
    <property type="nucleotide sequence ID" value="NZ_BATM01000037.1"/>
</dbReference>
<dbReference type="InterPro" id="IPR036097">
    <property type="entry name" value="HisK_dim/P_sf"/>
</dbReference>
<feature type="domain" description="Histidine kinase" evidence="16">
    <location>
        <begin position="240"/>
        <end position="460"/>
    </location>
</feature>
<evidence type="ECO:0000256" key="8">
    <source>
        <dbReference type="ARBA" id="ARBA00022692"/>
    </source>
</evidence>
<dbReference type="PROSITE" id="PS50109">
    <property type="entry name" value="HIS_KIN"/>
    <property type="match status" value="1"/>
</dbReference>
<dbReference type="Pfam" id="PF02518">
    <property type="entry name" value="HATPase_c"/>
    <property type="match status" value="1"/>
</dbReference>
<dbReference type="SUPFAM" id="SSF47384">
    <property type="entry name" value="Homodimeric domain of signal transducing histidine kinase"/>
    <property type="match status" value="1"/>
</dbReference>
<dbReference type="InterPro" id="IPR003594">
    <property type="entry name" value="HATPase_dom"/>
</dbReference>
<dbReference type="GO" id="GO:0005886">
    <property type="term" value="C:plasma membrane"/>
    <property type="evidence" value="ECO:0007669"/>
    <property type="project" value="UniProtKB-SubCell"/>
</dbReference>
<dbReference type="InterPro" id="IPR036890">
    <property type="entry name" value="HATPase_C_sf"/>
</dbReference>
<evidence type="ECO:0000256" key="6">
    <source>
        <dbReference type="ARBA" id="ARBA00022553"/>
    </source>
</evidence>
<evidence type="ECO:0000259" key="16">
    <source>
        <dbReference type="PROSITE" id="PS50109"/>
    </source>
</evidence>
<dbReference type="GO" id="GO:0000155">
    <property type="term" value="F:phosphorelay sensor kinase activity"/>
    <property type="evidence" value="ECO:0007669"/>
    <property type="project" value="InterPro"/>
</dbReference>
<dbReference type="OrthoDB" id="9804645at2"/>
<accession>U3CH41</accession>
<dbReference type="STRING" id="1219080.VEZ01S_37_00940"/>
<dbReference type="Gene3D" id="3.30.565.10">
    <property type="entry name" value="Histidine kinase-like ATPase, C-terminal domain"/>
    <property type="match status" value="1"/>
</dbReference>
<evidence type="ECO:0000259" key="17">
    <source>
        <dbReference type="PROSITE" id="PS50885"/>
    </source>
</evidence>
<dbReference type="InterPro" id="IPR004358">
    <property type="entry name" value="Sig_transdc_His_kin-like_C"/>
</dbReference>
<evidence type="ECO:0000256" key="10">
    <source>
        <dbReference type="ARBA" id="ARBA00022777"/>
    </source>
</evidence>
<comment type="caution">
    <text evidence="18">The sequence shown here is derived from an EMBL/GenBank/DDBJ whole genome shotgun (WGS) entry which is preliminary data.</text>
</comment>
<dbReference type="EMBL" id="BATM01000037">
    <property type="protein sequence ID" value="GAD80529.1"/>
    <property type="molecule type" value="Genomic_DNA"/>
</dbReference>
<comment type="catalytic activity">
    <reaction evidence="1">
        <text>ATP + protein L-histidine = ADP + protein N-phospho-L-histidine.</text>
        <dbReference type="EC" id="2.7.13.3"/>
    </reaction>
</comment>
<dbReference type="Pfam" id="PF00512">
    <property type="entry name" value="HisKA"/>
    <property type="match status" value="1"/>
</dbReference>
<evidence type="ECO:0000256" key="4">
    <source>
        <dbReference type="ARBA" id="ARBA00022475"/>
    </source>
</evidence>
<dbReference type="PANTHER" id="PTHR44936:SF5">
    <property type="entry name" value="SENSOR HISTIDINE KINASE ENVZ"/>
    <property type="match status" value="1"/>
</dbReference>
<dbReference type="FunFam" id="1.10.287.130:FF:000006">
    <property type="entry name" value="Osmolarity two-component histidine kinase EnvZ"/>
    <property type="match status" value="1"/>
</dbReference>
<evidence type="ECO:0000256" key="7">
    <source>
        <dbReference type="ARBA" id="ARBA00022679"/>
    </source>
</evidence>
<sequence>MRSRSSITQSIIGFIALLIASQAFSYYAIFNYALLPSLKQFNRILSYEINLVTEEYARIRQESELGIPESERTSPLRQALLLRLGVSVHPMAGAAEEEFQKAFYLDFMSDEITEEIGSPAEARLARDNKSYLLWIKLDVMPNWILRIPLTELTQDEFKPLFINSLLITILFILGGWGFIRWQNRPLKDLESAAISVGNGVIPDPLPENGTTEIRAVTKSFNKMARGIEELETDRRLMLAGVSHDIRTPLTRIRLATEMMSDQDSYLADGMIQDIEECNEIIAQFIDYLKPIDRNDFSNLNLNNMVGELEWALKIYQSGGSIEGEALESELNKDIVNYTFDIQLKPDLPDIYASYIPIRRTLSNLLVNSKRYGNNWIGIKTGSTNNKVWITIEDNGPGIDDEQMQKVFEPFTRGDTSRGSEGTGLGLSIVKRIIAEHNGSIEMSNRNEGGLIVKLTFDVYQQKKTK</sequence>
<dbReference type="InterPro" id="IPR003661">
    <property type="entry name" value="HisK_dim/P_dom"/>
</dbReference>
<dbReference type="InterPro" id="IPR005467">
    <property type="entry name" value="His_kinase_dom"/>
</dbReference>
<dbReference type="CDD" id="cd06225">
    <property type="entry name" value="HAMP"/>
    <property type="match status" value="1"/>
</dbReference>
<evidence type="ECO:0000256" key="12">
    <source>
        <dbReference type="ARBA" id="ARBA00022989"/>
    </source>
</evidence>
<keyword evidence="7" id="KW-0808">Transferase</keyword>
<keyword evidence="6" id="KW-0597">Phosphoprotein</keyword>
<keyword evidence="14 15" id="KW-0472">Membrane</keyword>
<proteinExistence type="predicted"/>
<reference evidence="18 19" key="1">
    <citation type="submission" date="2013-09" db="EMBL/GenBank/DDBJ databases">
        <title>Whole genome shotgun sequence of Vibrio ezurae NBRC 102218.</title>
        <authorList>
            <person name="Yoshida I."/>
            <person name="Hosoyama A."/>
            <person name="Numata M."/>
            <person name="Hashimoto M."/>
            <person name="Hosoyama Y."/>
            <person name="Tsuchikane K."/>
            <person name="Noguchi M."/>
            <person name="Hirakata S."/>
            <person name="Ichikawa N."/>
            <person name="Ohji S."/>
            <person name="Yamazoe A."/>
            <person name="Fujita N."/>
        </authorList>
    </citation>
    <scope>NUCLEOTIDE SEQUENCE [LARGE SCALE GENOMIC DNA]</scope>
    <source>
        <strain evidence="18 19">NBRC 102218</strain>
    </source>
</reference>
<evidence type="ECO:0000313" key="19">
    <source>
        <dbReference type="Proteomes" id="UP000016562"/>
    </source>
</evidence>
<gene>
    <name evidence="18" type="ORF">VEZ01S_37_00940</name>
</gene>
<evidence type="ECO:0000256" key="14">
    <source>
        <dbReference type="ARBA" id="ARBA00023136"/>
    </source>
</evidence>
<keyword evidence="10 18" id="KW-0418">Kinase</keyword>
<dbReference type="NCBIfam" id="NF007004">
    <property type="entry name" value="PRK09467.1"/>
    <property type="match status" value="1"/>
</dbReference>
<keyword evidence="12 15" id="KW-1133">Transmembrane helix</keyword>
<evidence type="ECO:0000256" key="3">
    <source>
        <dbReference type="ARBA" id="ARBA00012438"/>
    </source>
</evidence>
<dbReference type="eggNOG" id="COG2205">
    <property type="taxonomic scope" value="Bacteria"/>
</dbReference>
<keyword evidence="11" id="KW-0067">ATP-binding</keyword>
<dbReference type="EC" id="2.7.13.3" evidence="3"/>
<dbReference type="SMART" id="SM00388">
    <property type="entry name" value="HisKA"/>
    <property type="match status" value="1"/>
</dbReference>
<dbReference type="SMART" id="SM00387">
    <property type="entry name" value="HATPase_c"/>
    <property type="match status" value="1"/>
</dbReference>
<dbReference type="SUPFAM" id="SSF55874">
    <property type="entry name" value="ATPase domain of HSP90 chaperone/DNA topoisomerase II/histidine kinase"/>
    <property type="match status" value="1"/>
</dbReference>
<dbReference type="Pfam" id="PF00672">
    <property type="entry name" value="HAMP"/>
    <property type="match status" value="1"/>
</dbReference>
<keyword evidence="9" id="KW-0547">Nucleotide-binding</keyword>
<dbReference type="PROSITE" id="PS50885">
    <property type="entry name" value="HAMP"/>
    <property type="match status" value="1"/>
</dbReference>
<evidence type="ECO:0000256" key="5">
    <source>
        <dbReference type="ARBA" id="ARBA00022519"/>
    </source>
</evidence>
<evidence type="ECO:0000256" key="9">
    <source>
        <dbReference type="ARBA" id="ARBA00022741"/>
    </source>
</evidence>
<dbReference type="InterPro" id="IPR003660">
    <property type="entry name" value="HAMP_dom"/>
</dbReference>
<dbReference type="Proteomes" id="UP000016562">
    <property type="component" value="Unassembled WGS sequence"/>
</dbReference>
<feature type="transmembrane region" description="Helical" evidence="15">
    <location>
        <begin position="160"/>
        <end position="179"/>
    </location>
</feature>
<dbReference type="InterPro" id="IPR050980">
    <property type="entry name" value="2C_sensor_his_kinase"/>
</dbReference>
<dbReference type="PRINTS" id="PR00344">
    <property type="entry name" value="BCTRLSENSOR"/>
</dbReference>
<keyword evidence="8 15" id="KW-0812">Transmembrane</keyword>
<feature type="transmembrane region" description="Helical" evidence="15">
    <location>
        <begin position="12"/>
        <end position="35"/>
    </location>
</feature>
<dbReference type="SMART" id="SM00304">
    <property type="entry name" value="HAMP"/>
    <property type="match status" value="1"/>
</dbReference>
<keyword evidence="4" id="KW-1003">Cell membrane</keyword>
<dbReference type="CDD" id="cd00082">
    <property type="entry name" value="HisKA"/>
    <property type="match status" value="1"/>
</dbReference>
<keyword evidence="5" id="KW-0997">Cell inner membrane</keyword>
<evidence type="ECO:0000256" key="13">
    <source>
        <dbReference type="ARBA" id="ARBA00023012"/>
    </source>
</evidence>
<name>U3CH41_9VIBR</name>
<feature type="domain" description="HAMP" evidence="17">
    <location>
        <begin position="180"/>
        <end position="232"/>
    </location>
</feature>
<dbReference type="Gene3D" id="1.10.287.130">
    <property type="match status" value="1"/>
</dbReference>
<evidence type="ECO:0000256" key="11">
    <source>
        <dbReference type="ARBA" id="ARBA00022840"/>
    </source>
</evidence>
<protein>
    <recommendedName>
        <fullName evidence="3">histidine kinase</fullName>
        <ecNumber evidence="3">2.7.13.3</ecNumber>
    </recommendedName>
</protein>
<dbReference type="PANTHER" id="PTHR44936">
    <property type="entry name" value="SENSOR PROTEIN CREC"/>
    <property type="match status" value="1"/>
</dbReference>
<evidence type="ECO:0000256" key="1">
    <source>
        <dbReference type="ARBA" id="ARBA00000085"/>
    </source>
</evidence>
<evidence type="ECO:0000313" key="18">
    <source>
        <dbReference type="EMBL" id="GAD80529.1"/>
    </source>
</evidence>
<keyword evidence="13" id="KW-0902">Two-component regulatory system</keyword>